<sequence length="201" mass="22408">MVIMELPPELRLVRLNEERFTHGRYRNSSLHAHEPRDELTGPIPSDAIHRRKIALTVNSCGRPQPGGTLTPSHVNVAVLRVSAPVSRRHPSHWHASVDAAESETVSRLPSAVVPRSSHLHVEIFTFDVIHLMRKADMLYNNVRILRYHEREHLRSMFHDELASLFSQTPTDGAACISGGPSGPDTRAIFPAVPSPMCCLTP</sequence>
<dbReference type="AlphaFoldDB" id="A0A427AJQ6"/>
<comment type="caution">
    <text evidence="1">The sequence shown here is derived from an EMBL/GenBank/DDBJ whole genome shotgun (WGS) entry which is preliminary data.</text>
</comment>
<protein>
    <submittedName>
        <fullName evidence="1">Uncharacterized protein</fullName>
    </submittedName>
</protein>
<dbReference type="EMBL" id="AMZH03002199">
    <property type="protein sequence ID" value="RRT76430.1"/>
    <property type="molecule type" value="Genomic_DNA"/>
</dbReference>
<reference evidence="1 2" key="1">
    <citation type="journal article" date="2014" name="Agronomy (Basel)">
        <title>A Draft Genome Sequence for Ensete ventricosum, the Drought-Tolerant Tree Against Hunger.</title>
        <authorList>
            <person name="Harrison J."/>
            <person name="Moore K.A."/>
            <person name="Paszkiewicz K."/>
            <person name="Jones T."/>
            <person name="Grant M."/>
            <person name="Ambacheew D."/>
            <person name="Muzemil S."/>
            <person name="Studholme D.J."/>
        </authorList>
    </citation>
    <scope>NUCLEOTIDE SEQUENCE [LARGE SCALE GENOMIC DNA]</scope>
</reference>
<organism evidence="1 2">
    <name type="scientific">Ensete ventricosum</name>
    <name type="common">Abyssinian banana</name>
    <name type="synonym">Musa ensete</name>
    <dbReference type="NCBI Taxonomy" id="4639"/>
    <lineage>
        <taxon>Eukaryota</taxon>
        <taxon>Viridiplantae</taxon>
        <taxon>Streptophyta</taxon>
        <taxon>Embryophyta</taxon>
        <taxon>Tracheophyta</taxon>
        <taxon>Spermatophyta</taxon>
        <taxon>Magnoliopsida</taxon>
        <taxon>Liliopsida</taxon>
        <taxon>Zingiberales</taxon>
        <taxon>Musaceae</taxon>
        <taxon>Ensete</taxon>
    </lineage>
</organism>
<gene>
    <name evidence="1" type="ORF">B296_00024405</name>
</gene>
<proteinExistence type="predicted"/>
<accession>A0A427AJQ6</accession>
<name>A0A427AJQ6_ENSVE</name>
<evidence type="ECO:0000313" key="1">
    <source>
        <dbReference type="EMBL" id="RRT76430.1"/>
    </source>
</evidence>
<dbReference type="Proteomes" id="UP000287651">
    <property type="component" value="Unassembled WGS sequence"/>
</dbReference>
<evidence type="ECO:0000313" key="2">
    <source>
        <dbReference type="Proteomes" id="UP000287651"/>
    </source>
</evidence>